<dbReference type="AlphaFoldDB" id="A0A165WA80"/>
<reference evidence="5 6" key="1">
    <citation type="journal article" date="2016" name="Front. Microbiol.">
        <title>Comparative Genomic Analysis Reveals a Diverse Repertoire of Genes Involved in Prokaryote-Eukaryote Interactions within the Pseudovibrio Genus.</title>
        <authorList>
            <person name="Romano S."/>
            <person name="Fernandez-Guerra A."/>
            <person name="Reen F.J."/>
            <person name="Glockner F.O."/>
            <person name="Crowley S.P."/>
            <person name="O'Sullivan O."/>
            <person name="Cotter P.D."/>
            <person name="Adams C."/>
            <person name="Dobson A.D."/>
            <person name="O'Gara F."/>
        </authorList>
    </citation>
    <scope>NUCLEOTIDE SEQUENCE [LARGE SCALE GENOMIC DNA]</scope>
    <source>
        <strain evidence="5 6">Ad2</strain>
    </source>
</reference>
<dbReference type="InterPro" id="IPR017896">
    <property type="entry name" value="4Fe4S_Fe-S-bd"/>
</dbReference>
<dbReference type="Pfam" id="PF17179">
    <property type="entry name" value="Fer4_22"/>
    <property type="match status" value="1"/>
</dbReference>
<comment type="caution">
    <text evidence="5">The sequence shown here is derived from an EMBL/GenBank/DDBJ whole genome shotgun (WGS) entry which is preliminary data.</text>
</comment>
<keyword evidence="2" id="KW-0408">Iron</keyword>
<evidence type="ECO:0000256" key="2">
    <source>
        <dbReference type="ARBA" id="ARBA00023004"/>
    </source>
</evidence>
<dbReference type="OrthoDB" id="9765258at2"/>
<evidence type="ECO:0000256" key="1">
    <source>
        <dbReference type="ARBA" id="ARBA00022723"/>
    </source>
</evidence>
<dbReference type="GO" id="GO:0046872">
    <property type="term" value="F:metal ion binding"/>
    <property type="evidence" value="ECO:0007669"/>
    <property type="project" value="UniProtKB-KW"/>
</dbReference>
<dbReference type="InterPro" id="IPR009051">
    <property type="entry name" value="Helical_ferredxn"/>
</dbReference>
<dbReference type="EMBL" id="LMCB01000049">
    <property type="protein sequence ID" value="KZL16275.1"/>
    <property type="molecule type" value="Genomic_DNA"/>
</dbReference>
<gene>
    <name evidence="5" type="primary">asrA</name>
    <name evidence="5" type="ORF">PsAD2_03458</name>
</gene>
<evidence type="ECO:0000313" key="6">
    <source>
        <dbReference type="Proteomes" id="UP000076577"/>
    </source>
</evidence>
<sequence>MTKPNNAFVIQREDLHILFDVLIERGYTPVGPTVREAVIVYDELSGLEDLPEGWAEEQDAGTYSLKRRGDNALFGFNNGPHSWKNYLFPSRVKLWEGDKTEDGGFTVKSAVDTQKKFAFIGVRACDLHAIQVQDKVFLDGEYRDPIYSKRREEALVIAVNCGQAAKTCFCTSMNTGPRVSDGYDLALTEILDNDQHYFLAEPGSTSGFSLLAEIPHSEASQEAIAAARGCTKQAQEQMGRKIDISDVKEMLYRNYDNDRWDELEKRCLSCGNCTMACPTCFCSKVEDVTDLTGNHAERWREWESCFTMDFSYIHGGSVRPTTRSRYRQWLVHKLAAWLDQFGTSGCVGCGRCITWCPVGIDLTEEVRLLRNSEN</sequence>
<dbReference type="PANTHER" id="PTHR40447">
    <property type="entry name" value="ANAEROBIC SULFITE REDUCTASE SUBUNIT A"/>
    <property type="match status" value="1"/>
</dbReference>
<dbReference type="GO" id="GO:0051536">
    <property type="term" value="F:iron-sulfur cluster binding"/>
    <property type="evidence" value="ECO:0007669"/>
    <property type="project" value="UniProtKB-KW"/>
</dbReference>
<dbReference type="Gene3D" id="1.10.1060.10">
    <property type="entry name" value="Alpha-helical ferredoxin"/>
    <property type="match status" value="1"/>
</dbReference>
<dbReference type="STRING" id="989403.SAMN05421798_12314"/>
<evidence type="ECO:0000259" key="4">
    <source>
        <dbReference type="PROSITE" id="PS51379"/>
    </source>
</evidence>
<proteinExistence type="predicted"/>
<keyword evidence="6" id="KW-1185">Reference proteome</keyword>
<keyword evidence="1" id="KW-0479">Metal-binding</keyword>
<dbReference type="PANTHER" id="PTHR40447:SF1">
    <property type="entry name" value="ANAEROBIC SULFITE REDUCTASE SUBUNIT A"/>
    <property type="match status" value="1"/>
</dbReference>
<protein>
    <submittedName>
        <fullName evidence="5">Anaerobic sulfite reductase subunit A</fullName>
    </submittedName>
</protein>
<dbReference type="PATRIC" id="fig|989403.3.peg.3725"/>
<dbReference type="Proteomes" id="UP000076577">
    <property type="component" value="Unassembled WGS sequence"/>
</dbReference>
<feature type="domain" description="4Fe-4S ferredoxin-type" evidence="4">
    <location>
        <begin position="337"/>
        <end position="365"/>
    </location>
</feature>
<evidence type="ECO:0000256" key="3">
    <source>
        <dbReference type="ARBA" id="ARBA00023014"/>
    </source>
</evidence>
<dbReference type="PROSITE" id="PS51379">
    <property type="entry name" value="4FE4S_FER_2"/>
    <property type="match status" value="2"/>
</dbReference>
<dbReference type="InterPro" id="IPR017900">
    <property type="entry name" value="4Fe4S_Fe_S_CS"/>
</dbReference>
<dbReference type="PROSITE" id="PS00198">
    <property type="entry name" value="4FE4S_FER_1"/>
    <property type="match status" value="2"/>
</dbReference>
<evidence type="ECO:0000313" key="5">
    <source>
        <dbReference type="EMBL" id="KZL16275.1"/>
    </source>
</evidence>
<accession>A0A165WA80</accession>
<name>A0A165WA80_9HYPH</name>
<organism evidence="5 6">
    <name type="scientific">Pseudovibrio axinellae</name>
    <dbReference type="NCBI Taxonomy" id="989403"/>
    <lineage>
        <taxon>Bacteria</taxon>
        <taxon>Pseudomonadati</taxon>
        <taxon>Pseudomonadota</taxon>
        <taxon>Alphaproteobacteria</taxon>
        <taxon>Hyphomicrobiales</taxon>
        <taxon>Stappiaceae</taxon>
        <taxon>Pseudovibrio</taxon>
    </lineage>
</organism>
<feature type="domain" description="4Fe-4S ferredoxin-type" evidence="4">
    <location>
        <begin position="256"/>
        <end position="288"/>
    </location>
</feature>
<dbReference type="RefSeq" id="WP_068008692.1">
    <property type="nucleotide sequence ID" value="NZ_FOFM01000023.1"/>
</dbReference>
<dbReference type="SUPFAM" id="SSF46548">
    <property type="entry name" value="alpha-helical ferredoxin"/>
    <property type="match status" value="1"/>
</dbReference>
<keyword evidence="3" id="KW-0411">Iron-sulfur</keyword>